<feature type="compositionally biased region" description="Gly residues" evidence="7">
    <location>
        <begin position="1112"/>
        <end position="1123"/>
    </location>
</feature>
<keyword evidence="6" id="KW-0539">Nucleus</keyword>
<evidence type="ECO:0000256" key="4">
    <source>
        <dbReference type="ARBA" id="ARBA00023125"/>
    </source>
</evidence>
<dbReference type="Pfam" id="PF00172">
    <property type="entry name" value="Zn_clus"/>
    <property type="match status" value="1"/>
</dbReference>
<feature type="compositionally biased region" description="Polar residues" evidence="7">
    <location>
        <begin position="882"/>
        <end position="896"/>
    </location>
</feature>
<dbReference type="GO" id="GO:0000981">
    <property type="term" value="F:DNA-binding transcription factor activity, RNA polymerase II-specific"/>
    <property type="evidence" value="ECO:0007669"/>
    <property type="project" value="InterPro"/>
</dbReference>
<dbReference type="EMBL" id="CABVLU010000002">
    <property type="protein sequence ID" value="VVT50215.1"/>
    <property type="molecule type" value="Genomic_DNA"/>
</dbReference>
<evidence type="ECO:0000259" key="8">
    <source>
        <dbReference type="PROSITE" id="PS50048"/>
    </source>
</evidence>
<keyword evidence="3" id="KW-0805">Transcription regulation</keyword>
<feature type="compositionally biased region" description="Low complexity" evidence="7">
    <location>
        <begin position="859"/>
        <end position="870"/>
    </location>
</feature>
<dbReference type="CDD" id="cd12148">
    <property type="entry name" value="fungal_TF_MHR"/>
    <property type="match status" value="1"/>
</dbReference>
<dbReference type="Gene3D" id="4.10.240.10">
    <property type="entry name" value="Zn(2)-C6 fungal-type DNA-binding domain"/>
    <property type="match status" value="1"/>
</dbReference>
<dbReference type="InterPro" id="IPR007219">
    <property type="entry name" value="XnlR_reg_dom"/>
</dbReference>
<feature type="compositionally biased region" description="Low complexity" evidence="7">
    <location>
        <begin position="1"/>
        <end position="31"/>
    </location>
</feature>
<dbReference type="SMART" id="SM00066">
    <property type="entry name" value="GAL4"/>
    <property type="match status" value="1"/>
</dbReference>
<evidence type="ECO:0000256" key="1">
    <source>
        <dbReference type="ARBA" id="ARBA00022723"/>
    </source>
</evidence>
<dbReference type="PANTHER" id="PTHR47171">
    <property type="entry name" value="FARA-RELATED"/>
    <property type="match status" value="1"/>
</dbReference>
<organism evidence="9 10">
    <name type="scientific">Magnusiomyces paraingens</name>
    <dbReference type="NCBI Taxonomy" id="2606893"/>
    <lineage>
        <taxon>Eukaryota</taxon>
        <taxon>Fungi</taxon>
        <taxon>Dikarya</taxon>
        <taxon>Ascomycota</taxon>
        <taxon>Saccharomycotina</taxon>
        <taxon>Dipodascomycetes</taxon>
        <taxon>Dipodascales</taxon>
        <taxon>Dipodascaceae</taxon>
        <taxon>Magnusiomyces</taxon>
    </lineage>
</organism>
<feature type="region of interest" description="Disordered" evidence="7">
    <location>
        <begin position="1100"/>
        <end position="1123"/>
    </location>
</feature>
<feature type="region of interest" description="Disordered" evidence="7">
    <location>
        <begin position="218"/>
        <end position="279"/>
    </location>
</feature>
<dbReference type="GeneID" id="43581476"/>
<dbReference type="GO" id="GO:0008270">
    <property type="term" value="F:zinc ion binding"/>
    <property type="evidence" value="ECO:0007669"/>
    <property type="project" value="InterPro"/>
</dbReference>
<evidence type="ECO:0000256" key="6">
    <source>
        <dbReference type="ARBA" id="ARBA00023242"/>
    </source>
</evidence>
<keyword evidence="5" id="KW-0804">Transcription</keyword>
<keyword evidence="10" id="KW-1185">Reference proteome</keyword>
<feature type="compositionally biased region" description="Low complexity" evidence="7">
    <location>
        <begin position="1101"/>
        <end position="1111"/>
    </location>
</feature>
<feature type="region of interest" description="Disordered" evidence="7">
    <location>
        <begin position="122"/>
        <end position="181"/>
    </location>
</feature>
<feature type="domain" description="Zn(2)-C6 fungal-type" evidence="8">
    <location>
        <begin position="85"/>
        <end position="116"/>
    </location>
</feature>
<dbReference type="PROSITE" id="PS50048">
    <property type="entry name" value="ZN2_CY6_FUNGAL_2"/>
    <property type="match status" value="1"/>
</dbReference>
<evidence type="ECO:0000256" key="3">
    <source>
        <dbReference type="ARBA" id="ARBA00023015"/>
    </source>
</evidence>
<keyword evidence="2" id="KW-0862">Zinc</keyword>
<feature type="compositionally biased region" description="Polar residues" evidence="7">
    <location>
        <begin position="145"/>
        <end position="173"/>
    </location>
</feature>
<dbReference type="SMART" id="SM00906">
    <property type="entry name" value="Fungal_trans"/>
    <property type="match status" value="1"/>
</dbReference>
<dbReference type="AlphaFoldDB" id="A0A5E8BF26"/>
<feature type="region of interest" description="Disordered" evidence="7">
    <location>
        <begin position="1"/>
        <end position="77"/>
    </location>
</feature>
<sequence>MSLSTNSGAASTAAATSNTPQQQDTLLTQQQKAFDTLSQNNAGISNSDANSDSQTYLPGESAGDTPATSNGKSSFRRVKSRSARACEVCHDRKVRCDVMVHMPCTNCAAFGVKCRIPEIKRRRTSKKGTKKGKDDENIQEDSADTPRSFSDNTSQQTSTIPVAGVTNDNSTGPAASEASFADTTIPTPTIIAPPVASTVTASPPVPISDIISSTPVVATAQEKQNKHTLPSNNVIPPSTEPKTNNDTMDSSKSSVTPAPEADKSGKPQRTDGKFNDAPPRPATLSYLLHAASLHDSGRVAFLGSSSNMSLLLEPQGYDTYHFPLPEEISGTSSRLNEMDNEEIEILKFRGAFLLPPRDLCDDIVEAYFEKIHPTIPLVNRTQFMRRYNDPSNPPSLLLLQAILLAGSRVCRNPALLDSTGSSELASLTFYKRVKALYDANYETDRIAIVQSLVLMGWWWEGPEDVTRNSFYWTRVALSVAQGFGLHRSVEKTSMALVDKRMWKRIWWSLFLRDRSAAVALGRPVLINLEDSDVPMITEEDFNEDEPGMPSPYPPNRIHSLFFIHSVKLSEIMGFVLRQHFSVDAENMRRRNKVPSVSHCDMAMVAWMQNLPEELKYKVRDNANHNFFKALLHAQYYTILCLVHRSNILHENSAHSPYPSWGIAFQAAHMIAKIMENMLDYDEPRDCPAFYVYTLFSAMIMLIYQTESPIPAVVESARKALAICFRALKELGRTWLVGRMVLKLFHQLNENKSLRDHFVRSARGASGSSGQRSSRKRDAARQTTKNSTATPITTPATAAQSSVHVPPTAATSSTATATTTATAPALAVPQQPPTATNSAAPTSRGKRKLETQGPNATYPSKASKSKSSLAAPINSVDQGVADLNSQPGSNTTWTSFDGNSGSKSSPAAAGANHVSTPPVGAAAPMKAVSQSSNNAHRKPYNLLSGEHQPASPDFAFVTNTPPQAATFYENFQPSQLFPEPQDSSDGGASVAGPGGTAVETMALGATSNINVSGSGPGTIDSTAGPGVKSIDNDMLLGNSGSLSGFVYDQAGLTNNLPPNVGTSVSPSDYNSSDYNKSSPRDDLGLNGLAGLAGLSGFGGSFSQGHNGRNPGNGSNGSGGNGFWNGSGPSFGAGIGGGGSNGGSTGGFGAPSSLNLGDWYTYLVSTFPGVEDVEGGTPATFNNTTHSTTAPSSTTVPDSGVLLKAETGSDENESKKID</sequence>
<feature type="region of interest" description="Disordered" evidence="7">
    <location>
        <begin position="760"/>
        <end position="942"/>
    </location>
</feature>
<keyword evidence="1" id="KW-0479">Metal-binding</keyword>
<evidence type="ECO:0000313" key="10">
    <source>
        <dbReference type="Proteomes" id="UP000398389"/>
    </source>
</evidence>
<evidence type="ECO:0000313" key="9">
    <source>
        <dbReference type="EMBL" id="VVT50215.1"/>
    </source>
</evidence>
<dbReference type="GO" id="GO:0003677">
    <property type="term" value="F:DNA binding"/>
    <property type="evidence" value="ECO:0007669"/>
    <property type="project" value="UniProtKB-KW"/>
</dbReference>
<dbReference type="InterPro" id="IPR036864">
    <property type="entry name" value="Zn2-C6_fun-type_DNA-bd_sf"/>
</dbReference>
<dbReference type="InterPro" id="IPR001138">
    <property type="entry name" value="Zn2Cys6_DnaBD"/>
</dbReference>
<evidence type="ECO:0000256" key="7">
    <source>
        <dbReference type="SAM" id="MobiDB-lite"/>
    </source>
</evidence>
<evidence type="ECO:0000256" key="2">
    <source>
        <dbReference type="ARBA" id="ARBA00022833"/>
    </source>
</evidence>
<accession>A0A5E8BF26</accession>
<dbReference type="PROSITE" id="PS00463">
    <property type="entry name" value="ZN2_CY6_FUNGAL_1"/>
    <property type="match status" value="1"/>
</dbReference>
<gene>
    <name evidence="9" type="ORF">SAPINGB_P002658</name>
</gene>
<dbReference type="Pfam" id="PF04082">
    <property type="entry name" value="Fungal_trans"/>
    <property type="match status" value="1"/>
</dbReference>
<dbReference type="RefSeq" id="XP_031853267.1">
    <property type="nucleotide sequence ID" value="XM_031997376.1"/>
</dbReference>
<dbReference type="Proteomes" id="UP000398389">
    <property type="component" value="Unassembled WGS sequence"/>
</dbReference>
<dbReference type="CDD" id="cd00067">
    <property type="entry name" value="GAL4"/>
    <property type="match status" value="1"/>
</dbReference>
<dbReference type="OrthoDB" id="5121955at2759"/>
<dbReference type="GO" id="GO:0006351">
    <property type="term" value="P:DNA-templated transcription"/>
    <property type="evidence" value="ECO:0007669"/>
    <property type="project" value="InterPro"/>
</dbReference>
<dbReference type="SUPFAM" id="SSF57701">
    <property type="entry name" value="Zn2/Cys6 DNA-binding domain"/>
    <property type="match status" value="1"/>
</dbReference>
<feature type="compositionally biased region" description="Low complexity" evidence="7">
    <location>
        <begin position="897"/>
        <end position="910"/>
    </location>
</feature>
<keyword evidence="4" id="KW-0238">DNA-binding</keyword>
<feature type="compositionally biased region" description="Low complexity" evidence="7">
    <location>
        <begin position="1182"/>
        <end position="1193"/>
    </location>
</feature>
<reference evidence="9 10" key="1">
    <citation type="submission" date="2019-09" db="EMBL/GenBank/DDBJ databases">
        <authorList>
            <person name="Brejova B."/>
        </authorList>
    </citation>
    <scope>NUCLEOTIDE SEQUENCE [LARGE SCALE GENOMIC DNA]</scope>
</reference>
<name>A0A5E8BF26_9ASCO</name>
<dbReference type="PANTHER" id="PTHR47171:SF3">
    <property type="entry name" value="FARA-RELATED"/>
    <property type="match status" value="1"/>
</dbReference>
<feature type="compositionally biased region" description="Polar residues" evidence="7">
    <location>
        <begin position="227"/>
        <end position="256"/>
    </location>
</feature>
<feature type="compositionally biased region" description="Polar residues" evidence="7">
    <location>
        <begin position="32"/>
        <end position="56"/>
    </location>
</feature>
<feature type="compositionally biased region" description="Low complexity" evidence="7">
    <location>
        <begin position="1062"/>
        <end position="1076"/>
    </location>
</feature>
<feature type="region of interest" description="Disordered" evidence="7">
    <location>
        <begin position="1056"/>
        <end position="1080"/>
    </location>
</feature>
<dbReference type="InterPro" id="IPR052073">
    <property type="entry name" value="Amide_Lactam_Regulators"/>
</dbReference>
<feature type="compositionally biased region" description="Low complexity" evidence="7">
    <location>
        <begin position="787"/>
        <end position="835"/>
    </location>
</feature>
<evidence type="ECO:0000256" key="5">
    <source>
        <dbReference type="ARBA" id="ARBA00023163"/>
    </source>
</evidence>
<feature type="compositionally biased region" description="Basic and acidic residues" evidence="7">
    <location>
        <begin position="260"/>
        <end position="274"/>
    </location>
</feature>
<feature type="region of interest" description="Disordered" evidence="7">
    <location>
        <begin position="1173"/>
        <end position="1216"/>
    </location>
</feature>
<feature type="compositionally biased region" description="Low complexity" evidence="7">
    <location>
        <begin position="760"/>
        <end position="771"/>
    </location>
</feature>
<protein>
    <recommendedName>
        <fullName evidence="8">Zn(2)-C6 fungal-type domain-containing protein</fullName>
    </recommendedName>
</protein>
<proteinExistence type="predicted"/>